<dbReference type="OrthoDB" id="539213at2759"/>
<dbReference type="Pfam" id="PF14420">
    <property type="entry name" value="Clr5"/>
    <property type="match status" value="1"/>
</dbReference>
<dbReference type="PANTHER" id="PTHR38788:SF3">
    <property type="entry name" value="CLR5 DOMAIN-CONTAINING PROTEIN"/>
    <property type="match status" value="1"/>
</dbReference>
<accession>A0A8H4IV77</accession>
<reference evidence="3" key="1">
    <citation type="submission" date="2020-04" db="EMBL/GenBank/DDBJ databases">
        <title>Genome Assembly and Annotation of Botryosphaeria dothidea sdau 11-99, a Latent Pathogen of Apple Fruit Ring Rot in China.</title>
        <authorList>
            <person name="Yu C."/>
            <person name="Diao Y."/>
            <person name="Lu Q."/>
            <person name="Zhao J."/>
            <person name="Cui S."/>
            <person name="Peng C."/>
            <person name="He B."/>
            <person name="Liu H."/>
        </authorList>
    </citation>
    <scope>NUCLEOTIDE SEQUENCE [LARGE SCALE GENOMIC DNA]</scope>
    <source>
        <strain evidence="3">Sdau11-99</strain>
    </source>
</reference>
<organism evidence="3 4">
    <name type="scientific">Botryosphaeria dothidea</name>
    <dbReference type="NCBI Taxonomy" id="55169"/>
    <lineage>
        <taxon>Eukaryota</taxon>
        <taxon>Fungi</taxon>
        <taxon>Dikarya</taxon>
        <taxon>Ascomycota</taxon>
        <taxon>Pezizomycotina</taxon>
        <taxon>Dothideomycetes</taxon>
        <taxon>Dothideomycetes incertae sedis</taxon>
        <taxon>Botryosphaeriales</taxon>
        <taxon>Botryosphaeriaceae</taxon>
        <taxon>Botryosphaeria</taxon>
    </lineage>
</organism>
<evidence type="ECO:0000313" key="4">
    <source>
        <dbReference type="Proteomes" id="UP000572817"/>
    </source>
</evidence>
<dbReference type="Proteomes" id="UP000572817">
    <property type="component" value="Unassembled WGS sequence"/>
</dbReference>
<evidence type="ECO:0000256" key="1">
    <source>
        <dbReference type="SAM" id="MobiDB-lite"/>
    </source>
</evidence>
<feature type="compositionally biased region" description="Low complexity" evidence="1">
    <location>
        <begin position="165"/>
        <end position="176"/>
    </location>
</feature>
<feature type="compositionally biased region" description="Pro residues" evidence="1">
    <location>
        <begin position="187"/>
        <end position="197"/>
    </location>
</feature>
<dbReference type="InterPro" id="IPR025676">
    <property type="entry name" value="Clr5_dom"/>
</dbReference>
<sequence>MDPPGPPGHSSGSSRGPIQDRWQLLKDVIEHQYINEKRKLLDLAEYMKVNHNFDAGVHQYKYQFRKWNLRKNVPSDAKTHIGRCLQTRAEAGRASTIIQYKGHNVDPRKIRRHLKDKQRQDSILKVYAPNTGVVANARLACGKNIFATWSMPYGAFRSSGSEHLSSSPYASAPSPYGDITIATPPSDGAPPGPRMLK</sequence>
<gene>
    <name evidence="3" type="ORF">GTA08_BOTSDO06015</name>
</gene>
<protein>
    <recommendedName>
        <fullName evidence="2">Clr5 domain-containing protein</fullName>
    </recommendedName>
</protein>
<comment type="caution">
    <text evidence="3">The sequence shown here is derived from an EMBL/GenBank/DDBJ whole genome shotgun (WGS) entry which is preliminary data.</text>
</comment>
<name>A0A8H4IV77_9PEZI</name>
<evidence type="ECO:0000259" key="2">
    <source>
        <dbReference type="Pfam" id="PF14420"/>
    </source>
</evidence>
<feature type="region of interest" description="Disordered" evidence="1">
    <location>
        <begin position="162"/>
        <end position="197"/>
    </location>
</feature>
<proteinExistence type="predicted"/>
<dbReference type="AlphaFoldDB" id="A0A8H4IV77"/>
<dbReference type="PANTHER" id="PTHR38788">
    <property type="entry name" value="CLR5 DOMAIN-CONTAINING PROTEIN"/>
    <property type="match status" value="1"/>
</dbReference>
<feature type="domain" description="Clr5" evidence="2">
    <location>
        <begin position="20"/>
        <end position="71"/>
    </location>
</feature>
<dbReference type="EMBL" id="WWBZ02000033">
    <property type="protein sequence ID" value="KAF4306949.1"/>
    <property type="molecule type" value="Genomic_DNA"/>
</dbReference>
<evidence type="ECO:0000313" key="3">
    <source>
        <dbReference type="EMBL" id="KAF4306949.1"/>
    </source>
</evidence>
<keyword evidence="4" id="KW-1185">Reference proteome</keyword>